<dbReference type="PANTHER" id="PTHR32309">
    <property type="entry name" value="TYROSINE-PROTEIN KINASE"/>
    <property type="match status" value="1"/>
</dbReference>
<comment type="caution">
    <text evidence="9">The sequence shown here is derived from an EMBL/GenBank/DDBJ whole genome shotgun (WGS) entry which is preliminary data.</text>
</comment>
<evidence type="ECO:0000256" key="7">
    <source>
        <dbReference type="SAM" id="Phobius"/>
    </source>
</evidence>
<feature type="coiled-coil region" evidence="6">
    <location>
        <begin position="327"/>
        <end position="385"/>
    </location>
</feature>
<keyword evidence="6" id="KW-0175">Coiled coil</keyword>
<dbReference type="Pfam" id="PF02706">
    <property type="entry name" value="Wzz"/>
    <property type="match status" value="1"/>
</dbReference>
<dbReference type="EMBL" id="JACHKA010000001">
    <property type="protein sequence ID" value="MBB5986461.1"/>
    <property type="molecule type" value="Genomic_DNA"/>
</dbReference>
<evidence type="ECO:0000256" key="4">
    <source>
        <dbReference type="ARBA" id="ARBA00022989"/>
    </source>
</evidence>
<dbReference type="RefSeq" id="WP_184154021.1">
    <property type="nucleotide sequence ID" value="NZ_JACHKA010000001.1"/>
</dbReference>
<organism evidence="9 10">
    <name type="scientific">Sphingobium lignivorans</name>
    <dbReference type="NCBI Taxonomy" id="2735886"/>
    <lineage>
        <taxon>Bacteria</taxon>
        <taxon>Pseudomonadati</taxon>
        <taxon>Pseudomonadota</taxon>
        <taxon>Alphaproteobacteria</taxon>
        <taxon>Sphingomonadales</taxon>
        <taxon>Sphingomonadaceae</taxon>
        <taxon>Sphingobium</taxon>
    </lineage>
</organism>
<accession>A0ABR6NGS6</accession>
<keyword evidence="2" id="KW-1003">Cell membrane</keyword>
<evidence type="ECO:0000313" key="10">
    <source>
        <dbReference type="Proteomes" id="UP001138540"/>
    </source>
</evidence>
<feature type="transmembrane region" description="Helical" evidence="7">
    <location>
        <begin position="416"/>
        <end position="436"/>
    </location>
</feature>
<evidence type="ECO:0000256" key="6">
    <source>
        <dbReference type="SAM" id="Coils"/>
    </source>
</evidence>
<dbReference type="Proteomes" id="UP001138540">
    <property type="component" value="Unassembled WGS sequence"/>
</dbReference>
<dbReference type="InterPro" id="IPR050445">
    <property type="entry name" value="Bact_polysacc_biosynth/exp"/>
</dbReference>
<keyword evidence="5 7" id="KW-0472">Membrane</keyword>
<reference evidence="9 10" key="1">
    <citation type="submission" date="2020-08" db="EMBL/GenBank/DDBJ databases">
        <title>Exploring microbial biodiversity for novel pathways involved in the catabolism of aromatic compounds derived from lignin.</title>
        <authorList>
            <person name="Elkins J."/>
        </authorList>
    </citation>
    <scope>NUCLEOTIDE SEQUENCE [LARGE SCALE GENOMIC DNA]</scope>
    <source>
        <strain evidence="9 10">B1D3A</strain>
    </source>
</reference>
<evidence type="ECO:0000256" key="2">
    <source>
        <dbReference type="ARBA" id="ARBA00022475"/>
    </source>
</evidence>
<evidence type="ECO:0000256" key="3">
    <source>
        <dbReference type="ARBA" id="ARBA00022692"/>
    </source>
</evidence>
<sequence>MNNLYEELQIILHGIWQRRWVALSVAWGVCLLGWLAVALVPNVYQSRARVFVQMDSVLPGSLNDSPLDQQKALDQVRQTMTSAEVLDRVVRNTDLGAGAVSDRDIGAKVGLLRQNVQVLSQQDNLFEITANWSDRALGAGENARMAAQVVAGLIQAFQETNAAGGIADASHSLKFLDAQIAARAKELESTEQKRVAFEQQHLGSVPGGGSISARAEAMRAEVSQIDSQLVSARSALAGINGQLAGTPADIVSAVGPTGGLSALAQAEGQLASARAQGWTDNHPDVVALKRQIETLRKLGSGAAGGTRTPNPAYLSLRAMQAERGSTVSALQARKAQLEGDLNALTRKQIDEPGLAAEQDRLNRDYDAVKQQYDKLLADREAVRLRGDVQSEGGAFKFRVIDPPSLSPIPASPNRPLLLFAVLVAGIGAGIAAAFALSQIRTTYPTTGRLEKATGLPVIGGISEVETPARAQRIRQHARWFYAGCGGLGAMCFVLLAVEFIQRGMSA</sequence>
<evidence type="ECO:0000313" key="9">
    <source>
        <dbReference type="EMBL" id="MBB5986461.1"/>
    </source>
</evidence>
<feature type="domain" description="Polysaccharide chain length determinant N-terminal" evidence="8">
    <location>
        <begin position="8"/>
        <end position="92"/>
    </location>
</feature>
<dbReference type="PANTHER" id="PTHR32309:SF13">
    <property type="entry name" value="FERRIC ENTEROBACTIN TRANSPORT PROTEIN FEPE"/>
    <property type="match status" value="1"/>
</dbReference>
<keyword evidence="10" id="KW-1185">Reference proteome</keyword>
<feature type="transmembrane region" description="Helical" evidence="7">
    <location>
        <begin position="20"/>
        <end position="44"/>
    </location>
</feature>
<feature type="transmembrane region" description="Helical" evidence="7">
    <location>
        <begin position="479"/>
        <end position="500"/>
    </location>
</feature>
<evidence type="ECO:0000259" key="8">
    <source>
        <dbReference type="Pfam" id="PF02706"/>
    </source>
</evidence>
<gene>
    <name evidence="9" type="ORF">HNP60_002435</name>
</gene>
<dbReference type="InterPro" id="IPR003856">
    <property type="entry name" value="LPS_length_determ_N"/>
</dbReference>
<evidence type="ECO:0000256" key="5">
    <source>
        <dbReference type="ARBA" id="ARBA00023136"/>
    </source>
</evidence>
<keyword evidence="4 7" id="KW-1133">Transmembrane helix</keyword>
<evidence type="ECO:0000256" key="1">
    <source>
        <dbReference type="ARBA" id="ARBA00004651"/>
    </source>
</evidence>
<keyword evidence="3 7" id="KW-0812">Transmembrane</keyword>
<dbReference type="InterPro" id="IPR014345">
    <property type="entry name" value="XrtA_polysacc_chain"/>
</dbReference>
<comment type="subcellular location">
    <subcellularLocation>
        <location evidence="1">Cell membrane</location>
        <topology evidence="1">Multi-pass membrane protein</topology>
    </subcellularLocation>
</comment>
<name>A0ABR6NGS6_9SPHN</name>
<protein>
    <submittedName>
        <fullName evidence="9">Polysaccharide chain length determinant protein (PEP-CTERM system associated)</fullName>
    </submittedName>
</protein>
<dbReference type="NCBIfam" id="TIGR03007">
    <property type="entry name" value="pepcterm_ChnLen"/>
    <property type="match status" value="1"/>
</dbReference>
<proteinExistence type="predicted"/>